<dbReference type="HOGENOM" id="CLU_208836_0_0_2"/>
<dbReference type="KEGG" id="hxa:Halxa_3568"/>
<dbReference type="EMBL" id="CP002839">
    <property type="protein sequence ID" value="AEH38179.1"/>
    <property type="molecule type" value="Genomic_DNA"/>
</dbReference>
<dbReference type="RefSeq" id="WP_013881067.1">
    <property type="nucleotide sequence ID" value="NC_015666.1"/>
</dbReference>
<keyword evidence="1" id="KW-0472">Membrane</keyword>
<dbReference type="AlphaFoldDB" id="F8DAG4"/>
<gene>
    <name evidence="2" type="ordered locus">Halxa_3568</name>
</gene>
<evidence type="ECO:0000313" key="2">
    <source>
        <dbReference type="EMBL" id="AEH38179.1"/>
    </source>
</evidence>
<reference evidence="2 3" key="1">
    <citation type="journal article" date="2012" name="Stand. Genomic Sci.">
        <title>Complete genome sequence of Halopiger xanaduensis type strain (SH-6(T)).</title>
        <authorList>
            <person name="Anderson I."/>
            <person name="Tindall B.J."/>
            <person name="Rohde M."/>
            <person name="Lucas S."/>
            <person name="Han J."/>
            <person name="Lapidus A."/>
            <person name="Cheng J.F."/>
            <person name="Goodwin L."/>
            <person name="Pitluck S."/>
            <person name="Peters L."/>
            <person name="Pati A."/>
            <person name="Mikhailova N."/>
            <person name="Pagani I."/>
            <person name="Teshima H."/>
            <person name="Han C."/>
            <person name="Tapia R."/>
            <person name="Land M."/>
            <person name="Woyke T."/>
            <person name="Klenk H.P."/>
            <person name="Kyrpides N."/>
            <person name="Ivanova N."/>
        </authorList>
    </citation>
    <scope>NUCLEOTIDE SEQUENCE [LARGE SCALE GENOMIC DNA]</scope>
    <source>
        <strain evidence="3">DSM 18323 / JCM 14033 / SH-6</strain>
    </source>
</reference>
<evidence type="ECO:0000256" key="1">
    <source>
        <dbReference type="SAM" id="Phobius"/>
    </source>
</evidence>
<accession>F8DAG4</accession>
<keyword evidence="1" id="KW-1133">Transmembrane helix</keyword>
<proteinExistence type="predicted"/>
<keyword evidence="1" id="KW-0812">Transmembrane</keyword>
<name>F8DAG4_HALXS</name>
<organism evidence="2 3">
    <name type="scientific">Halopiger xanaduensis (strain DSM 18323 / JCM 14033 / SH-6)</name>
    <dbReference type="NCBI Taxonomy" id="797210"/>
    <lineage>
        <taxon>Archaea</taxon>
        <taxon>Methanobacteriati</taxon>
        <taxon>Methanobacteriota</taxon>
        <taxon>Stenosarchaea group</taxon>
        <taxon>Halobacteria</taxon>
        <taxon>Halobacteriales</taxon>
        <taxon>Natrialbaceae</taxon>
        <taxon>Halopiger</taxon>
    </lineage>
</organism>
<keyword evidence="3" id="KW-1185">Reference proteome</keyword>
<evidence type="ECO:0000313" key="3">
    <source>
        <dbReference type="Proteomes" id="UP000006794"/>
    </source>
</evidence>
<feature type="transmembrane region" description="Helical" evidence="1">
    <location>
        <begin position="31"/>
        <end position="50"/>
    </location>
</feature>
<sequence length="62" mass="6316">MERFVQLIVVGGLALVAGLWLAALFARGSTVWIAGVGLALLGAASVFAGIGSELEYGYGAFD</sequence>
<dbReference type="GeneID" id="10798516"/>
<dbReference type="eggNOG" id="ENOG502N5KF">
    <property type="taxonomic scope" value="Archaea"/>
</dbReference>
<feature type="transmembrane region" description="Helical" evidence="1">
    <location>
        <begin position="7"/>
        <end position="25"/>
    </location>
</feature>
<dbReference type="Proteomes" id="UP000006794">
    <property type="component" value="Chromosome"/>
</dbReference>
<protein>
    <submittedName>
        <fullName evidence="2">Uncharacterized protein</fullName>
    </submittedName>
</protein>